<organism evidence="1 2">
    <name type="scientific">Candida boidinii</name>
    <name type="common">Yeast</name>
    <dbReference type="NCBI Taxonomy" id="5477"/>
    <lineage>
        <taxon>Eukaryota</taxon>
        <taxon>Fungi</taxon>
        <taxon>Dikarya</taxon>
        <taxon>Ascomycota</taxon>
        <taxon>Saccharomycotina</taxon>
        <taxon>Pichiomycetes</taxon>
        <taxon>Pichiales</taxon>
        <taxon>Pichiaceae</taxon>
        <taxon>Ogataea</taxon>
        <taxon>Ogataea/Candida clade</taxon>
    </lineage>
</organism>
<sequence>MGNSNTTQLTAGWVDCGCTGGGYGLLSGRDCFIDTNKGKQQKKHGRAVAGSAGSPDAAGAAGAAGAGAGAANNAACPLHTRPPTLPSCSFHAQSSPFGKWVSLPVL</sequence>
<keyword evidence="2" id="KW-1185">Reference proteome</keyword>
<proteinExistence type="predicted"/>
<evidence type="ECO:0000313" key="2">
    <source>
        <dbReference type="Proteomes" id="UP001165101"/>
    </source>
</evidence>
<comment type="caution">
    <text evidence="1">The sequence shown here is derived from an EMBL/GenBank/DDBJ whole genome shotgun (WGS) entry which is preliminary data.</text>
</comment>
<protein>
    <submittedName>
        <fullName evidence="1">Unnamed protein product</fullName>
    </submittedName>
</protein>
<evidence type="ECO:0000313" key="1">
    <source>
        <dbReference type="EMBL" id="GME87292.1"/>
    </source>
</evidence>
<gene>
    <name evidence="1" type="ORF">Cboi01_000029000</name>
</gene>
<accession>A0ACB5TGL6</accession>
<reference evidence="1" key="1">
    <citation type="submission" date="2023-04" db="EMBL/GenBank/DDBJ databases">
        <title>Candida boidinii NBRC 1967.</title>
        <authorList>
            <person name="Ichikawa N."/>
            <person name="Sato H."/>
            <person name="Tonouchi N."/>
        </authorList>
    </citation>
    <scope>NUCLEOTIDE SEQUENCE</scope>
    <source>
        <strain evidence="1">NBRC 1967</strain>
    </source>
</reference>
<dbReference type="Proteomes" id="UP001165101">
    <property type="component" value="Unassembled WGS sequence"/>
</dbReference>
<dbReference type="EMBL" id="BSXV01000071">
    <property type="protein sequence ID" value="GME87292.1"/>
    <property type="molecule type" value="Genomic_DNA"/>
</dbReference>
<name>A0ACB5TGL6_CANBO</name>